<evidence type="ECO:0000259" key="5">
    <source>
        <dbReference type="PROSITE" id="PS50238"/>
    </source>
</evidence>
<dbReference type="InterPro" id="IPR008936">
    <property type="entry name" value="Rho_GTPase_activation_prot"/>
</dbReference>
<dbReference type="InterPro" id="IPR001683">
    <property type="entry name" value="PX_dom"/>
</dbReference>
<dbReference type="SUPFAM" id="SSF48350">
    <property type="entry name" value="GTPase activation domain, GAP"/>
    <property type="match status" value="1"/>
</dbReference>
<dbReference type="Pfam" id="PF00620">
    <property type="entry name" value="RhoGAP"/>
    <property type="match status" value="1"/>
</dbReference>
<organism evidence="6 7">
    <name type="scientific">Kwoniella heveanensis BCC8398</name>
    <dbReference type="NCBI Taxonomy" id="1296120"/>
    <lineage>
        <taxon>Eukaryota</taxon>
        <taxon>Fungi</taxon>
        <taxon>Dikarya</taxon>
        <taxon>Basidiomycota</taxon>
        <taxon>Agaricomycotina</taxon>
        <taxon>Tremellomycetes</taxon>
        <taxon>Tremellales</taxon>
        <taxon>Cryptococcaceae</taxon>
        <taxon>Kwoniella</taxon>
    </lineage>
</organism>
<feature type="compositionally biased region" description="Polar residues" evidence="2">
    <location>
        <begin position="1"/>
        <end position="13"/>
    </location>
</feature>
<feature type="compositionally biased region" description="Polar residues" evidence="2">
    <location>
        <begin position="246"/>
        <end position="255"/>
    </location>
</feature>
<dbReference type="PROSITE" id="PS50003">
    <property type="entry name" value="PH_DOMAIN"/>
    <property type="match status" value="1"/>
</dbReference>
<feature type="compositionally biased region" description="Polar residues" evidence="2">
    <location>
        <begin position="711"/>
        <end position="721"/>
    </location>
</feature>
<dbReference type="AlphaFoldDB" id="A0A1B9GS12"/>
<feature type="compositionally biased region" description="Polar residues" evidence="2">
    <location>
        <begin position="284"/>
        <end position="294"/>
    </location>
</feature>
<dbReference type="GO" id="GO:0005096">
    <property type="term" value="F:GTPase activator activity"/>
    <property type="evidence" value="ECO:0007669"/>
    <property type="project" value="UniProtKB-KW"/>
</dbReference>
<dbReference type="CDD" id="cd06093">
    <property type="entry name" value="PX_domain"/>
    <property type="match status" value="1"/>
</dbReference>
<feature type="domain" description="PX" evidence="4">
    <location>
        <begin position="389"/>
        <end position="511"/>
    </location>
</feature>
<feature type="region of interest" description="Disordered" evidence="2">
    <location>
        <begin position="1114"/>
        <end position="1172"/>
    </location>
</feature>
<evidence type="ECO:0000259" key="3">
    <source>
        <dbReference type="PROSITE" id="PS50003"/>
    </source>
</evidence>
<dbReference type="OrthoDB" id="185175at2759"/>
<dbReference type="SUPFAM" id="SSF50729">
    <property type="entry name" value="PH domain-like"/>
    <property type="match status" value="1"/>
</dbReference>
<evidence type="ECO:0000313" key="7">
    <source>
        <dbReference type="Proteomes" id="UP000092666"/>
    </source>
</evidence>
<feature type="compositionally biased region" description="Low complexity" evidence="2">
    <location>
        <begin position="337"/>
        <end position="356"/>
    </location>
</feature>
<dbReference type="SUPFAM" id="SSF64268">
    <property type="entry name" value="PX domain"/>
    <property type="match status" value="1"/>
</dbReference>
<dbReference type="Gene3D" id="1.10.555.10">
    <property type="entry name" value="Rho GTPase activation protein"/>
    <property type="match status" value="1"/>
</dbReference>
<dbReference type="Pfam" id="PF00169">
    <property type="entry name" value="PH"/>
    <property type="match status" value="1"/>
</dbReference>
<dbReference type="PROSITE" id="PS50238">
    <property type="entry name" value="RHOGAP"/>
    <property type="match status" value="1"/>
</dbReference>
<dbReference type="PANTHER" id="PTHR23176:SF129">
    <property type="entry name" value="RHO GTPASE ACTIVATING PROTEIN AT 16F, ISOFORM E-RELATED"/>
    <property type="match status" value="1"/>
</dbReference>
<keyword evidence="1" id="KW-0343">GTPase activation</keyword>
<dbReference type="PROSITE" id="PS50195">
    <property type="entry name" value="PX"/>
    <property type="match status" value="1"/>
</dbReference>
<dbReference type="SMART" id="SM00233">
    <property type="entry name" value="PH"/>
    <property type="match status" value="1"/>
</dbReference>
<feature type="region of interest" description="Disordered" evidence="2">
    <location>
        <begin position="246"/>
        <end position="381"/>
    </location>
</feature>
<proteinExistence type="predicted"/>
<dbReference type="Gene3D" id="2.30.29.30">
    <property type="entry name" value="Pleckstrin-homology domain (PH domain)/Phosphotyrosine-binding domain (PTB)"/>
    <property type="match status" value="1"/>
</dbReference>
<dbReference type="GO" id="GO:0035091">
    <property type="term" value="F:phosphatidylinositol binding"/>
    <property type="evidence" value="ECO:0007669"/>
    <property type="project" value="InterPro"/>
</dbReference>
<dbReference type="SMART" id="SM00324">
    <property type="entry name" value="RhoGAP"/>
    <property type="match status" value="1"/>
</dbReference>
<feature type="region of interest" description="Disordered" evidence="2">
    <location>
        <begin position="149"/>
        <end position="205"/>
    </location>
</feature>
<evidence type="ECO:0000259" key="4">
    <source>
        <dbReference type="PROSITE" id="PS50195"/>
    </source>
</evidence>
<feature type="domain" description="Rho-GAP" evidence="5">
    <location>
        <begin position="835"/>
        <end position="1020"/>
    </location>
</feature>
<dbReference type="STRING" id="1296120.A0A1B9GS12"/>
<dbReference type="GO" id="GO:0005737">
    <property type="term" value="C:cytoplasm"/>
    <property type="evidence" value="ECO:0007669"/>
    <property type="project" value="TreeGrafter"/>
</dbReference>
<dbReference type="InterPro" id="IPR011993">
    <property type="entry name" value="PH-like_dom_sf"/>
</dbReference>
<feature type="region of interest" description="Disordered" evidence="2">
    <location>
        <begin position="1"/>
        <end position="58"/>
    </location>
</feature>
<feature type="region of interest" description="Disordered" evidence="2">
    <location>
        <begin position="677"/>
        <end position="817"/>
    </location>
</feature>
<dbReference type="PANTHER" id="PTHR23176">
    <property type="entry name" value="RHO/RAC/CDC GTPASE-ACTIVATING PROTEIN"/>
    <property type="match status" value="1"/>
</dbReference>
<feature type="compositionally biased region" description="Basic and acidic residues" evidence="2">
    <location>
        <begin position="358"/>
        <end position="376"/>
    </location>
</feature>
<reference evidence="7" key="2">
    <citation type="submission" date="2013-12" db="EMBL/GenBank/DDBJ databases">
        <title>Evolution of pathogenesis and genome organization in the Tremellales.</title>
        <authorList>
            <person name="Cuomo C."/>
            <person name="Litvintseva A."/>
            <person name="Heitman J."/>
            <person name="Chen Y."/>
            <person name="Sun S."/>
            <person name="Springer D."/>
            <person name="Dromer F."/>
            <person name="Young S."/>
            <person name="Zeng Q."/>
            <person name="Chapman S."/>
            <person name="Gujja S."/>
            <person name="Saif S."/>
            <person name="Birren B."/>
        </authorList>
    </citation>
    <scope>NUCLEOTIDE SEQUENCE [LARGE SCALE GENOMIC DNA]</scope>
    <source>
        <strain evidence="7">BCC8398</strain>
    </source>
</reference>
<feature type="compositionally biased region" description="Polar residues" evidence="2">
    <location>
        <begin position="787"/>
        <end position="796"/>
    </location>
</feature>
<dbReference type="Proteomes" id="UP000092666">
    <property type="component" value="Unassembled WGS sequence"/>
</dbReference>
<evidence type="ECO:0000256" key="2">
    <source>
        <dbReference type="SAM" id="MobiDB-lite"/>
    </source>
</evidence>
<dbReference type="Pfam" id="PF00787">
    <property type="entry name" value="PX"/>
    <property type="match status" value="1"/>
</dbReference>
<dbReference type="InterPro" id="IPR050729">
    <property type="entry name" value="Rho-GAP"/>
</dbReference>
<evidence type="ECO:0000256" key="1">
    <source>
        <dbReference type="ARBA" id="ARBA00022468"/>
    </source>
</evidence>
<feature type="domain" description="PH" evidence="3">
    <location>
        <begin position="515"/>
        <end position="620"/>
    </location>
</feature>
<keyword evidence="7" id="KW-1185">Reference proteome</keyword>
<reference evidence="6 7" key="1">
    <citation type="submission" date="2013-07" db="EMBL/GenBank/DDBJ databases">
        <title>The Genome Sequence of Cryptococcus heveanensis BCC8398.</title>
        <authorList>
            <consortium name="The Broad Institute Genome Sequencing Platform"/>
            <person name="Cuomo C."/>
            <person name="Litvintseva A."/>
            <person name="Chen Y."/>
            <person name="Heitman J."/>
            <person name="Sun S."/>
            <person name="Springer D."/>
            <person name="Dromer F."/>
            <person name="Young S.K."/>
            <person name="Zeng Q."/>
            <person name="Gargeya S."/>
            <person name="Fitzgerald M."/>
            <person name="Abouelleil A."/>
            <person name="Alvarado L."/>
            <person name="Berlin A.M."/>
            <person name="Chapman S.B."/>
            <person name="Dewar J."/>
            <person name="Goldberg J."/>
            <person name="Griggs A."/>
            <person name="Gujja S."/>
            <person name="Hansen M."/>
            <person name="Howarth C."/>
            <person name="Imamovic A."/>
            <person name="Larimer J."/>
            <person name="McCowan C."/>
            <person name="Murphy C."/>
            <person name="Pearson M."/>
            <person name="Priest M."/>
            <person name="Roberts A."/>
            <person name="Saif S."/>
            <person name="Shea T."/>
            <person name="Sykes S."/>
            <person name="Wortman J."/>
            <person name="Nusbaum C."/>
            <person name="Birren B."/>
        </authorList>
    </citation>
    <scope>NUCLEOTIDE SEQUENCE [LARGE SCALE GENOMIC DNA]</scope>
    <source>
        <strain evidence="6 7">BCC8398</strain>
    </source>
</reference>
<gene>
    <name evidence="6" type="ORF">I316_04543</name>
</gene>
<feature type="region of interest" description="Disordered" evidence="2">
    <location>
        <begin position="623"/>
        <end position="656"/>
    </location>
</feature>
<name>A0A1B9GS12_9TREE</name>
<dbReference type="EMBL" id="KI669503">
    <property type="protein sequence ID" value="OCF33831.1"/>
    <property type="molecule type" value="Genomic_DNA"/>
</dbReference>
<sequence length="1172" mass="126685">MSNPTIPQRLNAPSSSYTHSSPKSSRSGNSPANSPQQRAQTASPRNSPRSGTAGSVDIETIIRAHGGDVKKALEVMLAERNNLQAQNTQLWKLIEKQRAQSAGLVSDNDRLRQDRERANERLTAAGLEPVNGKRIANSSSAVGLGLKAEQPLIRRHNSDRDETPTKASMMKESIANTSVPSSPADKKPPTGLLPSPIPDRKLRRESKMTFPPEVTSFMALADSPKEETHSVQPIAASHSFNTLSPASQYSASPSVNGREEVGVVPPPSSRALAVTTDVGEPVESTRQTEPSSAVSERPPPRKSSMRSPIADRESTKSPAQSMSDAMSATLSLEEPIRASFDSSSRPRPSQDSTPRPSLEPKENAENNRPAQVEESRLGPPGMTPALLSYSRITIPNSTVFPNSSGRDVLCFIIAVTARPPNAQPISWTVAKLFSAFIDLDSNLKANNGKGRKEWKQMIAPLPEGRAWKDFAPSKIDQRKAALETYLQSLLVAPISDKTDLCRFLNTDHVRAKTETARKEGYLTKKGKNFGGWKTRYFVLDGPRMEYYESRGGSHLGSINITRAQIGRQNRPAEATEERNFRHAFLIIEQTKKGTSNQHVLCAESDMERDSWIEVLVRHVDPEPVAAPPIASGSTSIPGLSRKRSQTRRYTQSKDVVVTAAKPMSSLGADSKFAGAPSPSLFNSMESQRAMQSSQSTSSQTSNPSISTTSSGLPQTPTQSSSHDSRPIVSQPIKPSHQSTSSHGSAPMTLVTSPSSDVINNSPPTDPTPRANRRQSMMPGRPTYSPAYLTSLSSQGLNAPPGAAAPEKDRDRKAKSRGFWGFGKQPEKIVRPVFAVPLTESLAVASVANLPAIVFRCIEWLEAKQAEEEEGIYRLSGSSAVIKGLKDRFDSEGDVNLVANDEYWDPHAIAGLLKTFLRELPTSLLTRELHARFLAVMDLIESSARVNELSRLVSELPPPNYALLRALTAHLILIVKNSQLNKMTLRNIGIVFSPTLGIPAGIFSELVSHFGAIFDDESEVLATPSGTAGGLREPEEDMEETIKRKRNSMLYQAGGADAMLGLTGRALDPAEDSDAETSNDDLDSDLHSMPSSDNLSLSNSLNARSIATENYPSAAAARKAKAAARDLAVETANGHGAKDPTSGSSQNRTPDLAPSPRPDPSGSPRRAREGSIS</sequence>
<dbReference type="GO" id="GO:0007165">
    <property type="term" value="P:signal transduction"/>
    <property type="evidence" value="ECO:0007669"/>
    <property type="project" value="InterPro"/>
</dbReference>
<protein>
    <recommendedName>
        <fullName evidence="8">RalA-binding protein 1</fullName>
    </recommendedName>
</protein>
<dbReference type="Gene3D" id="3.30.1520.10">
    <property type="entry name" value="Phox-like domain"/>
    <property type="match status" value="1"/>
</dbReference>
<feature type="compositionally biased region" description="Polar residues" evidence="2">
    <location>
        <begin position="316"/>
        <end position="330"/>
    </location>
</feature>
<accession>A0A1B9GS12</accession>
<feature type="region of interest" description="Disordered" evidence="2">
    <location>
        <begin position="1067"/>
        <end position="1097"/>
    </location>
</feature>
<dbReference type="CDD" id="cd13277">
    <property type="entry name" value="PH_Bem3"/>
    <property type="match status" value="1"/>
</dbReference>
<dbReference type="InterPro" id="IPR001849">
    <property type="entry name" value="PH_domain"/>
</dbReference>
<dbReference type="InterPro" id="IPR000198">
    <property type="entry name" value="RhoGAP_dom"/>
</dbReference>
<feature type="compositionally biased region" description="Acidic residues" evidence="2">
    <location>
        <begin position="1068"/>
        <end position="1082"/>
    </location>
</feature>
<dbReference type="InterPro" id="IPR036871">
    <property type="entry name" value="PX_dom_sf"/>
</dbReference>
<feature type="compositionally biased region" description="Low complexity" evidence="2">
    <location>
        <begin position="686"/>
        <end position="710"/>
    </location>
</feature>
<evidence type="ECO:0008006" key="8">
    <source>
        <dbReference type="Google" id="ProtNLM"/>
    </source>
</evidence>
<feature type="compositionally biased region" description="Polar residues" evidence="2">
    <location>
        <begin position="735"/>
        <end position="762"/>
    </location>
</feature>
<feature type="compositionally biased region" description="Polar residues" evidence="2">
    <location>
        <begin position="31"/>
        <end position="53"/>
    </location>
</feature>
<evidence type="ECO:0000313" key="6">
    <source>
        <dbReference type="EMBL" id="OCF33831.1"/>
    </source>
</evidence>
<feature type="compositionally biased region" description="Low complexity" evidence="2">
    <location>
        <begin position="14"/>
        <end position="30"/>
    </location>
</feature>